<dbReference type="eggNOG" id="COG0344">
    <property type="taxonomic scope" value="Bacteria"/>
</dbReference>
<evidence type="ECO:0000313" key="12">
    <source>
        <dbReference type="Proteomes" id="UP000002415"/>
    </source>
</evidence>
<comment type="similarity">
    <text evidence="10">Belongs to the PlsY family.</text>
</comment>
<keyword evidence="4 10" id="KW-0812">Transmembrane</keyword>
<dbReference type="EC" id="2.3.1.275" evidence="10"/>
<dbReference type="STRING" id="381764.Fnod_0548"/>
<reference evidence="11 12" key="1">
    <citation type="submission" date="2007-07" db="EMBL/GenBank/DDBJ databases">
        <title>Complete sequence of Fervidobacterium nodosum Rt17-B1.</title>
        <authorList>
            <consortium name="US DOE Joint Genome Institute"/>
            <person name="Copeland A."/>
            <person name="Lucas S."/>
            <person name="Lapidus A."/>
            <person name="Barry K."/>
            <person name="Glavina del Rio T."/>
            <person name="Dalin E."/>
            <person name="Tice H."/>
            <person name="Pitluck S."/>
            <person name="Saunders E."/>
            <person name="Brettin T."/>
            <person name="Bruce D."/>
            <person name="Detter J.C."/>
            <person name="Han C."/>
            <person name="Schmutz J."/>
            <person name="Larimer F."/>
            <person name="Land M."/>
            <person name="Hauser L."/>
            <person name="Kyrpides N."/>
            <person name="Mikhailova N."/>
            <person name="Nelson K."/>
            <person name="Gogarten J.P."/>
            <person name="Noll K."/>
            <person name="Richardson P."/>
        </authorList>
    </citation>
    <scope>NUCLEOTIDE SEQUENCE [LARGE SCALE GENOMIC DNA]</scope>
    <source>
        <strain evidence="12">ATCC 35602 / DSM 5306 / Rt17-B1</strain>
    </source>
</reference>
<comment type="subcellular location">
    <subcellularLocation>
        <location evidence="10">Cell inner membrane</location>
        <topology evidence="10">Multi-pass membrane protein</topology>
    </subcellularLocation>
</comment>
<dbReference type="Proteomes" id="UP000002415">
    <property type="component" value="Chromosome"/>
</dbReference>
<feature type="transmembrane region" description="Helical" evidence="10">
    <location>
        <begin position="162"/>
        <end position="181"/>
    </location>
</feature>
<feature type="transmembrane region" description="Helical" evidence="10">
    <location>
        <begin position="58"/>
        <end position="79"/>
    </location>
</feature>
<reference evidence="11 12" key="2">
    <citation type="journal article" date="2009" name="Proc. Natl. Acad. Sci. U.S.A.">
        <title>On the chimeric nature, thermophilic origin, and phylogenetic placement of the Thermotogales.</title>
        <authorList>
            <person name="Zhaxybayeva O."/>
            <person name="Swithers K.S."/>
            <person name="Lapierre P."/>
            <person name="Fournier G.P."/>
            <person name="Bickhart D.M."/>
            <person name="DeBoy R.T."/>
            <person name="Nelson K.E."/>
            <person name="Nesbo C.L."/>
            <person name="Doolittle W.F."/>
            <person name="Gogarten J.P."/>
            <person name="Noll K.M."/>
        </authorList>
    </citation>
    <scope>NUCLEOTIDE SEQUENCE [LARGE SCALE GENOMIC DNA]</scope>
    <source>
        <strain evidence="12">ATCC 35602 / DSM 5306 / Rt17-B1</strain>
    </source>
</reference>
<dbReference type="HAMAP" id="MF_01043">
    <property type="entry name" value="PlsY"/>
    <property type="match status" value="1"/>
</dbReference>
<comment type="function">
    <text evidence="10">Catalyzes the transfer of an acyl group from acyl-phosphate (acyl-PO(4)) to glycerol-3-phosphate (G3P) to form lysophosphatidic acid (LPA). This enzyme utilizes acyl-phosphate as fatty acyl donor, but not acyl-CoA or acyl-ACP.</text>
</comment>
<dbReference type="GO" id="GO:0043772">
    <property type="term" value="F:acyl-phosphate glycerol-3-phosphate acyltransferase activity"/>
    <property type="evidence" value="ECO:0007669"/>
    <property type="project" value="UniProtKB-UniRule"/>
</dbReference>
<name>A7HKH8_FERNB</name>
<dbReference type="Pfam" id="PF02660">
    <property type="entry name" value="G3P_acyltransf"/>
    <property type="match status" value="1"/>
</dbReference>
<feature type="transmembrane region" description="Helical" evidence="10">
    <location>
        <begin position="7"/>
        <end position="30"/>
    </location>
</feature>
<comment type="catalytic activity">
    <reaction evidence="10">
        <text>an acyl phosphate + sn-glycerol 3-phosphate = a 1-acyl-sn-glycero-3-phosphate + phosphate</text>
        <dbReference type="Rhea" id="RHEA:34075"/>
        <dbReference type="ChEBI" id="CHEBI:43474"/>
        <dbReference type="ChEBI" id="CHEBI:57597"/>
        <dbReference type="ChEBI" id="CHEBI:57970"/>
        <dbReference type="ChEBI" id="CHEBI:59918"/>
        <dbReference type="EC" id="2.3.1.275"/>
    </reaction>
</comment>
<keyword evidence="5 10" id="KW-1133">Transmembrane helix</keyword>
<evidence type="ECO:0000313" key="11">
    <source>
        <dbReference type="EMBL" id="ABS60411.1"/>
    </source>
</evidence>
<keyword evidence="8 10" id="KW-0594">Phospholipid biosynthesis</keyword>
<dbReference type="GO" id="GO:0005886">
    <property type="term" value="C:plasma membrane"/>
    <property type="evidence" value="ECO:0007669"/>
    <property type="project" value="UniProtKB-SubCell"/>
</dbReference>
<comment type="pathway">
    <text evidence="10">Lipid metabolism; phospholipid metabolism.</text>
</comment>
<keyword evidence="10" id="KW-0997">Cell inner membrane</keyword>
<dbReference type="PANTHER" id="PTHR30309:SF1">
    <property type="entry name" value="GLYCEROL-3-PHOSPHATE ACYLTRANSFERASE 1"/>
    <property type="match status" value="1"/>
</dbReference>
<keyword evidence="6 10" id="KW-0443">Lipid metabolism</keyword>
<evidence type="ECO:0000256" key="6">
    <source>
        <dbReference type="ARBA" id="ARBA00023098"/>
    </source>
</evidence>
<dbReference type="UniPathway" id="UPA00085"/>
<evidence type="ECO:0000256" key="10">
    <source>
        <dbReference type="HAMAP-Rule" id="MF_01043"/>
    </source>
</evidence>
<accession>A7HKH8</accession>
<dbReference type="EMBL" id="CP000771">
    <property type="protein sequence ID" value="ABS60411.1"/>
    <property type="molecule type" value="Genomic_DNA"/>
</dbReference>
<keyword evidence="2 10" id="KW-0444">Lipid biosynthesis</keyword>
<feature type="transmembrane region" description="Helical" evidence="10">
    <location>
        <begin position="91"/>
        <end position="111"/>
    </location>
</feature>
<protein>
    <recommendedName>
        <fullName evidence="10">Glycerol-3-phosphate acyltransferase</fullName>
    </recommendedName>
    <alternativeName>
        <fullName evidence="10">Acyl-PO4 G3P acyltransferase</fullName>
    </alternativeName>
    <alternativeName>
        <fullName evidence="10">Acyl-phosphate--glycerol-3-phosphate acyltransferase</fullName>
    </alternativeName>
    <alternativeName>
        <fullName evidence="10">G3P acyltransferase</fullName>
        <shortName evidence="10">GPAT</shortName>
        <ecNumber evidence="10">2.3.1.275</ecNumber>
    </alternativeName>
    <alternativeName>
        <fullName evidence="10">Lysophosphatidic acid synthase</fullName>
        <shortName evidence="10">LPA synthase</shortName>
    </alternativeName>
</protein>
<keyword evidence="12" id="KW-1185">Reference proteome</keyword>
<gene>
    <name evidence="10" type="primary">plsY</name>
    <name evidence="11" type="ordered locus">Fnod_0548</name>
</gene>
<dbReference type="RefSeq" id="WP_011993730.1">
    <property type="nucleotide sequence ID" value="NC_009718.1"/>
</dbReference>
<keyword evidence="1 10" id="KW-1003">Cell membrane</keyword>
<evidence type="ECO:0000256" key="4">
    <source>
        <dbReference type="ARBA" id="ARBA00022692"/>
    </source>
</evidence>
<evidence type="ECO:0000256" key="1">
    <source>
        <dbReference type="ARBA" id="ARBA00022475"/>
    </source>
</evidence>
<evidence type="ECO:0000256" key="9">
    <source>
        <dbReference type="ARBA" id="ARBA00023264"/>
    </source>
</evidence>
<evidence type="ECO:0000256" key="3">
    <source>
        <dbReference type="ARBA" id="ARBA00022679"/>
    </source>
</evidence>
<dbReference type="AlphaFoldDB" id="A7HKH8"/>
<comment type="subunit">
    <text evidence="10">Probably interacts with PlsX.</text>
</comment>
<dbReference type="PANTHER" id="PTHR30309">
    <property type="entry name" value="INNER MEMBRANE PROTEIN YGIH"/>
    <property type="match status" value="1"/>
</dbReference>
<evidence type="ECO:0000256" key="5">
    <source>
        <dbReference type="ARBA" id="ARBA00022989"/>
    </source>
</evidence>
<keyword evidence="7 10" id="KW-0472">Membrane</keyword>
<organism evidence="11 12">
    <name type="scientific">Fervidobacterium nodosum (strain ATCC 35602 / DSM 5306 / Rt17-B1)</name>
    <dbReference type="NCBI Taxonomy" id="381764"/>
    <lineage>
        <taxon>Bacteria</taxon>
        <taxon>Thermotogati</taxon>
        <taxon>Thermotogota</taxon>
        <taxon>Thermotogae</taxon>
        <taxon>Thermotogales</taxon>
        <taxon>Fervidobacteriaceae</taxon>
        <taxon>Fervidobacterium</taxon>
    </lineage>
</organism>
<sequence>MRNLQIYIFYVALIFLQFLSGSVMYSYIIAKLKGIDLRKVRDGNPGSTNLWRAAGWKYGFLALALDYFKGVLPLTFFAWKDSFSLININRYVLAVAALAGILGHAFSPFLKFKGGKAVATMFGAWSVLTKWEGPMLLGCVFTIFSIFNRIKGKKKTNPEKDAFRVLLGFVALLFYTIWKAFNGMPELVVLYVGNAIVVFYKHRVELRNYFLKIRK</sequence>
<evidence type="ECO:0000256" key="8">
    <source>
        <dbReference type="ARBA" id="ARBA00023209"/>
    </source>
</evidence>
<feature type="transmembrane region" description="Helical" evidence="10">
    <location>
        <begin position="187"/>
        <end position="204"/>
    </location>
</feature>
<keyword evidence="9 10" id="KW-1208">Phospholipid metabolism</keyword>
<dbReference type="HOGENOM" id="CLU_081254_6_1_0"/>
<feature type="transmembrane region" description="Helical" evidence="10">
    <location>
        <begin position="131"/>
        <end position="150"/>
    </location>
</feature>
<proteinExistence type="inferred from homology"/>
<evidence type="ECO:0000256" key="7">
    <source>
        <dbReference type="ARBA" id="ARBA00023136"/>
    </source>
</evidence>
<dbReference type="SMART" id="SM01207">
    <property type="entry name" value="G3P_acyltransf"/>
    <property type="match status" value="1"/>
</dbReference>
<keyword evidence="3 10" id="KW-0808">Transferase</keyword>
<dbReference type="OrthoDB" id="9777124at2"/>
<dbReference type="KEGG" id="fno:Fnod_0548"/>
<evidence type="ECO:0000256" key="2">
    <source>
        <dbReference type="ARBA" id="ARBA00022516"/>
    </source>
</evidence>
<dbReference type="GO" id="GO:0008654">
    <property type="term" value="P:phospholipid biosynthetic process"/>
    <property type="evidence" value="ECO:0007669"/>
    <property type="project" value="UniProtKB-UniRule"/>
</dbReference>
<dbReference type="InterPro" id="IPR003811">
    <property type="entry name" value="G3P_acylTferase_PlsY"/>
</dbReference>